<evidence type="ECO:0000256" key="6">
    <source>
        <dbReference type="ARBA" id="ARBA00022807"/>
    </source>
</evidence>
<evidence type="ECO:0000313" key="10">
    <source>
        <dbReference type="Proteomes" id="UP000693970"/>
    </source>
</evidence>
<dbReference type="InterPro" id="IPR044635">
    <property type="entry name" value="UBP14-like"/>
</dbReference>
<dbReference type="AlphaFoldDB" id="A0A9K3KC07"/>
<evidence type="ECO:0000256" key="2">
    <source>
        <dbReference type="ARBA" id="ARBA00012759"/>
    </source>
</evidence>
<protein>
    <recommendedName>
        <fullName evidence="2">ubiquitinyl hydrolase 1</fullName>
        <ecNumber evidence="2">3.4.19.12</ecNumber>
    </recommendedName>
</protein>
<evidence type="ECO:0000256" key="3">
    <source>
        <dbReference type="ARBA" id="ARBA00022670"/>
    </source>
</evidence>
<dbReference type="EMBL" id="JAGRRH010000027">
    <property type="protein sequence ID" value="KAG7340425.1"/>
    <property type="molecule type" value="Genomic_DNA"/>
</dbReference>
<keyword evidence="6" id="KW-0788">Thiol protease</keyword>
<dbReference type="GO" id="GO:0016579">
    <property type="term" value="P:protein deubiquitination"/>
    <property type="evidence" value="ECO:0007669"/>
    <property type="project" value="InterPro"/>
</dbReference>
<dbReference type="InterPro" id="IPR001680">
    <property type="entry name" value="WD40_rpt"/>
</dbReference>
<dbReference type="GO" id="GO:0061136">
    <property type="term" value="P:regulation of proteasomal protein catabolic process"/>
    <property type="evidence" value="ECO:0007669"/>
    <property type="project" value="TreeGrafter"/>
</dbReference>
<dbReference type="Proteomes" id="UP000693970">
    <property type="component" value="Unassembled WGS sequence"/>
</dbReference>
<keyword evidence="10" id="KW-1185">Reference proteome</keyword>
<dbReference type="EC" id="3.4.19.12" evidence="2"/>
<evidence type="ECO:0000259" key="7">
    <source>
        <dbReference type="SMART" id="SM00213"/>
    </source>
</evidence>
<sequence>MEAEEPSTSMLSISLKWNKVVYEFQIPAAAGGGTTTTTGRLLKEKIYQLTQVPAERQKIMGKGYWKGLLKDDFRLSTLSVSTLKLSMMGSAEILEKPTTITTFVEDLTKEQQEEVAMQEYQESLAFVTGMIPVIQTLPQHRNKDKHRQSDEFYSYNRMVHGLPQYQIERLLEQQLQPNDKKDTPYLNGRVVMTLGLELQRAYINDLATLSDGTLISGLEDGHTAMETWGTAFVTGGRGVVRVWTKEGEQLVSASIPFPYASPTGLVQVPCNSGGSGNVLCLAARFVVTPPPSNRPRLVPQDDAERQRLVHIESQEALVQQTLNRLRKRVQLWWWGPEQADIGLRSIVLQAAAPVTALETWNSLGSTFLAVGDDQGGIQIWKMVETGQQPNFTMMQHIQLVSNNSLAHSFIVCMTFQKNLRRLLVSTKSIEQPIAPTTPSDAVSILIFARSSRGVHVIDTTTESIPIVTVTLLGHKDFVSCLLLLPNGDLITAGGKVDATLKVWTKAQLTIMPSSSHGMILKEAATNNLCHDAGYVFAMTLLRDLKNAPPRNDSSDGNSTHKRSFAVAVARYNVVKLIL</sequence>
<dbReference type="PANTHER" id="PTHR43982:SF1">
    <property type="entry name" value="UBIQUITIN CARBOXYL-TERMINAL HYDROLASE 14"/>
    <property type="match status" value="1"/>
</dbReference>
<keyword evidence="3" id="KW-0645">Protease</keyword>
<reference evidence="9" key="1">
    <citation type="journal article" date="2021" name="Sci. Rep.">
        <title>Diploid genomic architecture of Nitzschia inconspicua, an elite biomass production diatom.</title>
        <authorList>
            <person name="Oliver A."/>
            <person name="Podell S."/>
            <person name="Pinowska A."/>
            <person name="Traller J.C."/>
            <person name="Smith S.R."/>
            <person name="McClure R."/>
            <person name="Beliaev A."/>
            <person name="Bohutskyi P."/>
            <person name="Hill E.A."/>
            <person name="Rabines A."/>
            <person name="Zheng H."/>
            <person name="Allen L.Z."/>
            <person name="Kuo A."/>
            <person name="Grigoriev I.V."/>
            <person name="Allen A.E."/>
            <person name="Hazlebeck D."/>
            <person name="Allen E.E."/>
        </authorList>
    </citation>
    <scope>NUCLEOTIDE SEQUENCE</scope>
    <source>
        <strain evidence="9">Hildebrandi</strain>
    </source>
</reference>
<comment type="catalytic activity">
    <reaction evidence="1">
        <text>Thiol-dependent hydrolysis of ester, thioester, amide, peptide and isopeptide bonds formed by the C-terminal Gly of ubiquitin (a 76-residue protein attached to proteins as an intracellular targeting signal).</text>
        <dbReference type="EC" id="3.4.19.12"/>
    </reaction>
</comment>
<dbReference type="SMART" id="SM00213">
    <property type="entry name" value="UBQ"/>
    <property type="match status" value="1"/>
</dbReference>
<evidence type="ECO:0000256" key="4">
    <source>
        <dbReference type="ARBA" id="ARBA00022786"/>
    </source>
</evidence>
<evidence type="ECO:0000313" key="9">
    <source>
        <dbReference type="EMBL" id="KAG7340425.1"/>
    </source>
</evidence>
<feature type="domain" description="Ubiquitin-like" evidence="7">
    <location>
        <begin position="11"/>
        <end position="90"/>
    </location>
</feature>
<keyword evidence="4" id="KW-0833">Ubl conjugation pathway</keyword>
<evidence type="ECO:0000256" key="5">
    <source>
        <dbReference type="ARBA" id="ARBA00022801"/>
    </source>
</evidence>
<evidence type="ECO:0000256" key="1">
    <source>
        <dbReference type="ARBA" id="ARBA00000707"/>
    </source>
</evidence>
<dbReference type="GO" id="GO:0070628">
    <property type="term" value="F:proteasome binding"/>
    <property type="evidence" value="ECO:0007669"/>
    <property type="project" value="TreeGrafter"/>
</dbReference>
<gene>
    <name evidence="9" type="ORF">IV203_023968</name>
    <name evidence="8" type="ORF">IV203_024507</name>
</gene>
<comment type="caution">
    <text evidence="9">The sequence shown here is derived from an EMBL/GenBank/DDBJ whole genome shotgun (WGS) entry which is preliminary data.</text>
</comment>
<name>A0A9K3KC07_9STRA</name>
<organism evidence="9 10">
    <name type="scientific">Nitzschia inconspicua</name>
    <dbReference type="NCBI Taxonomy" id="303405"/>
    <lineage>
        <taxon>Eukaryota</taxon>
        <taxon>Sar</taxon>
        <taxon>Stramenopiles</taxon>
        <taxon>Ochrophyta</taxon>
        <taxon>Bacillariophyta</taxon>
        <taxon>Bacillariophyceae</taxon>
        <taxon>Bacillariophycidae</taxon>
        <taxon>Bacillariales</taxon>
        <taxon>Bacillariaceae</taxon>
        <taxon>Nitzschia</taxon>
    </lineage>
</organism>
<reference evidence="9" key="2">
    <citation type="submission" date="2021-04" db="EMBL/GenBank/DDBJ databases">
        <authorList>
            <person name="Podell S."/>
        </authorList>
    </citation>
    <scope>NUCLEOTIDE SEQUENCE</scope>
    <source>
        <strain evidence="9">Hildebrandi</strain>
    </source>
</reference>
<dbReference type="PANTHER" id="PTHR43982">
    <property type="entry name" value="UBIQUITIN CARBOXYL-TERMINAL HYDROLASE"/>
    <property type="match status" value="1"/>
</dbReference>
<dbReference type="GO" id="GO:0043161">
    <property type="term" value="P:proteasome-mediated ubiquitin-dependent protein catabolic process"/>
    <property type="evidence" value="ECO:0007669"/>
    <property type="project" value="InterPro"/>
</dbReference>
<accession>A0A9K3KC07</accession>
<dbReference type="Pfam" id="PF00400">
    <property type="entry name" value="WD40"/>
    <property type="match status" value="1"/>
</dbReference>
<dbReference type="InterPro" id="IPR000626">
    <property type="entry name" value="Ubiquitin-like_dom"/>
</dbReference>
<keyword evidence="5" id="KW-0378">Hydrolase</keyword>
<dbReference type="GO" id="GO:0004843">
    <property type="term" value="F:cysteine-type deubiquitinase activity"/>
    <property type="evidence" value="ECO:0007669"/>
    <property type="project" value="UniProtKB-EC"/>
</dbReference>
<dbReference type="OrthoDB" id="45009at2759"/>
<proteinExistence type="predicted"/>
<dbReference type="EMBL" id="JAGRRH010000037">
    <property type="protein sequence ID" value="KAG7339307.1"/>
    <property type="molecule type" value="Genomic_DNA"/>
</dbReference>
<evidence type="ECO:0000313" key="8">
    <source>
        <dbReference type="EMBL" id="KAG7339307.1"/>
    </source>
</evidence>